<gene>
    <name evidence="1" type="ORF">CHO01_32180</name>
    <name evidence="2" type="ORF">HNR08_002413</name>
</gene>
<evidence type="ECO:0000313" key="1">
    <source>
        <dbReference type="EMBL" id="GEL48102.1"/>
    </source>
</evidence>
<dbReference type="RefSeq" id="WP_246803146.1">
    <property type="nucleotide sequence ID" value="NZ_BJVQ01000061.1"/>
</dbReference>
<dbReference type="EMBL" id="JACHDN010000001">
    <property type="protein sequence ID" value="MBB5473677.1"/>
    <property type="molecule type" value="Genomic_DNA"/>
</dbReference>
<dbReference type="Gene3D" id="1.10.150.240">
    <property type="entry name" value="Putative phosphatase, domain 2"/>
    <property type="match status" value="1"/>
</dbReference>
<dbReference type="EC" id="3.1.3.23" evidence="2"/>
<dbReference type="SUPFAM" id="SSF56784">
    <property type="entry name" value="HAD-like"/>
    <property type="match status" value="1"/>
</dbReference>
<proteinExistence type="predicted"/>
<evidence type="ECO:0000313" key="4">
    <source>
        <dbReference type="Proteomes" id="UP000564629"/>
    </source>
</evidence>
<dbReference type="InterPro" id="IPR023198">
    <property type="entry name" value="PGP-like_dom2"/>
</dbReference>
<keyword evidence="2" id="KW-0378">Hydrolase</keyword>
<accession>A0A511FFY9</accession>
<reference evidence="2 4" key="2">
    <citation type="submission" date="2020-08" db="EMBL/GenBank/DDBJ databases">
        <title>Sequencing the genomes of 1000 actinobacteria strains.</title>
        <authorList>
            <person name="Klenk H.-P."/>
        </authorList>
    </citation>
    <scope>NUCLEOTIDE SEQUENCE [LARGE SCALE GENOMIC DNA]</scope>
    <source>
        <strain evidence="2 4">DSM 9581</strain>
    </source>
</reference>
<reference evidence="1 3" key="1">
    <citation type="submission" date="2019-07" db="EMBL/GenBank/DDBJ databases">
        <title>Whole genome shotgun sequence of Cellulomonas hominis NBRC 16055.</title>
        <authorList>
            <person name="Hosoyama A."/>
            <person name="Uohara A."/>
            <person name="Ohji S."/>
            <person name="Ichikawa N."/>
        </authorList>
    </citation>
    <scope>NUCLEOTIDE SEQUENCE [LARGE SCALE GENOMIC DNA]</scope>
    <source>
        <strain evidence="1 3">NBRC 16055</strain>
    </source>
</reference>
<keyword evidence="3" id="KW-1185">Reference proteome</keyword>
<protein>
    <submittedName>
        <fullName evidence="1 2">Phosphatase</fullName>
        <ecNumber evidence="2">3.1.3.23</ecNumber>
    </submittedName>
</protein>
<sequence length="241" mass="24905">MSTATSTPEPRPSDAVTGARDVLGEVFDAVLFDMDGTLISSTRSVERCWLRLGQEFGMPTDRLAPFAFHGVPARDIIDALLPDADAARRAAALDRVVELEIGDTEGIEVLPGAADALAVLAPGGRCAVVTSCGTRLAAARAGAVALAVPRVVVTADDVERGKPDPEPYLLGAERLGADVRRCLVVEDAASGVRSARAAGAATLALRTTDPEGPGGTPDLVVADLSAVRFVVGEDGVRVRAR</sequence>
<dbReference type="Proteomes" id="UP000321723">
    <property type="component" value="Unassembled WGS sequence"/>
</dbReference>
<dbReference type="InterPro" id="IPR051806">
    <property type="entry name" value="HAD-like_SPP"/>
</dbReference>
<dbReference type="SFLD" id="SFLDG01129">
    <property type="entry name" value="C1.5:_HAD__Beta-PGM__Phosphata"/>
    <property type="match status" value="1"/>
</dbReference>
<dbReference type="NCBIfam" id="TIGR01509">
    <property type="entry name" value="HAD-SF-IA-v3"/>
    <property type="match status" value="1"/>
</dbReference>
<dbReference type="SFLD" id="SFLDS00003">
    <property type="entry name" value="Haloacid_Dehalogenase"/>
    <property type="match status" value="1"/>
</dbReference>
<evidence type="ECO:0000313" key="3">
    <source>
        <dbReference type="Proteomes" id="UP000321723"/>
    </source>
</evidence>
<dbReference type="Pfam" id="PF00702">
    <property type="entry name" value="Hydrolase"/>
    <property type="match status" value="1"/>
</dbReference>
<dbReference type="InterPro" id="IPR036412">
    <property type="entry name" value="HAD-like_sf"/>
</dbReference>
<organism evidence="1 3">
    <name type="scientific">Cellulomonas hominis</name>
    <dbReference type="NCBI Taxonomy" id="156981"/>
    <lineage>
        <taxon>Bacteria</taxon>
        <taxon>Bacillati</taxon>
        <taxon>Actinomycetota</taxon>
        <taxon>Actinomycetes</taxon>
        <taxon>Micrococcales</taxon>
        <taxon>Cellulomonadaceae</taxon>
        <taxon>Cellulomonas</taxon>
    </lineage>
</organism>
<name>A0A511FFY9_9CELL</name>
<dbReference type="EMBL" id="BJVQ01000061">
    <property type="protein sequence ID" value="GEL48102.1"/>
    <property type="molecule type" value="Genomic_DNA"/>
</dbReference>
<dbReference type="InterPro" id="IPR023214">
    <property type="entry name" value="HAD_sf"/>
</dbReference>
<dbReference type="PANTHER" id="PTHR43481">
    <property type="entry name" value="FRUCTOSE-1-PHOSPHATE PHOSPHATASE"/>
    <property type="match status" value="1"/>
</dbReference>
<dbReference type="InterPro" id="IPR006439">
    <property type="entry name" value="HAD-SF_hydro_IA"/>
</dbReference>
<evidence type="ECO:0000313" key="2">
    <source>
        <dbReference type="EMBL" id="MBB5473677.1"/>
    </source>
</evidence>
<dbReference type="PANTHER" id="PTHR43481:SF4">
    <property type="entry name" value="GLYCEROL-1-PHOSPHATE PHOSPHOHYDROLASE 1-RELATED"/>
    <property type="match status" value="1"/>
</dbReference>
<comment type="caution">
    <text evidence="1">The sequence shown here is derived from an EMBL/GenBank/DDBJ whole genome shotgun (WGS) entry which is preliminary data.</text>
</comment>
<dbReference type="Gene3D" id="3.40.50.1000">
    <property type="entry name" value="HAD superfamily/HAD-like"/>
    <property type="match status" value="1"/>
</dbReference>
<dbReference type="GO" id="GO:0050308">
    <property type="term" value="F:sugar-phosphatase activity"/>
    <property type="evidence" value="ECO:0007669"/>
    <property type="project" value="UniProtKB-EC"/>
</dbReference>
<dbReference type="Proteomes" id="UP000564629">
    <property type="component" value="Unassembled WGS sequence"/>
</dbReference>
<dbReference type="AlphaFoldDB" id="A0A511FFY9"/>